<accession>A0ABN6M8T8</accession>
<reference evidence="1 2" key="1">
    <citation type="submission" date="2022-01" db="EMBL/GenBank/DDBJ databases">
        <title>Desulfofustis limnae sp. nov., a novel mesophilic sulfate-reducing bacterium isolated from marsh soil.</title>
        <authorList>
            <person name="Watanabe M."/>
            <person name="Takahashi A."/>
            <person name="Kojima H."/>
            <person name="Fukui M."/>
        </authorList>
    </citation>
    <scope>NUCLEOTIDE SEQUENCE [LARGE SCALE GENOMIC DNA]</scope>
    <source>
        <strain evidence="1 2">PPLL</strain>
    </source>
</reference>
<evidence type="ECO:0000313" key="1">
    <source>
        <dbReference type="EMBL" id="BDD89269.1"/>
    </source>
</evidence>
<evidence type="ECO:0000313" key="2">
    <source>
        <dbReference type="Proteomes" id="UP000830055"/>
    </source>
</evidence>
<gene>
    <name evidence="1" type="ORF">DPPLL_36340</name>
</gene>
<proteinExistence type="predicted"/>
<name>A0ABN6M8T8_9BACT</name>
<dbReference type="EMBL" id="AP025516">
    <property type="protein sequence ID" value="BDD89269.1"/>
    <property type="molecule type" value="Genomic_DNA"/>
</dbReference>
<dbReference type="Proteomes" id="UP000830055">
    <property type="component" value="Chromosome"/>
</dbReference>
<organism evidence="1 2">
    <name type="scientific">Desulfofustis limnaeus</name>
    <dbReference type="NCBI Taxonomy" id="2740163"/>
    <lineage>
        <taxon>Bacteria</taxon>
        <taxon>Pseudomonadati</taxon>
        <taxon>Thermodesulfobacteriota</taxon>
        <taxon>Desulfobulbia</taxon>
        <taxon>Desulfobulbales</taxon>
        <taxon>Desulfocapsaceae</taxon>
        <taxon>Desulfofustis</taxon>
    </lineage>
</organism>
<protein>
    <submittedName>
        <fullName evidence="1">Uncharacterized protein</fullName>
    </submittedName>
</protein>
<sequence>MTNDIGGIIFEAFQNATGRSTGRAEIESWMHSLQYMDRVLNDYEIPHDAGVAIEYHLPQTSKRIDFILTGRDRDQRESAVLVELKQ</sequence>
<keyword evidence="2" id="KW-1185">Reference proteome</keyword>